<evidence type="ECO:0000259" key="3">
    <source>
        <dbReference type="SMART" id="SM00822"/>
    </source>
</evidence>
<proteinExistence type="predicted"/>
<comment type="caution">
    <text evidence="4">The sequence shown here is derived from an EMBL/GenBank/DDBJ whole genome shotgun (WGS) entry which is preliminary data.</text>
</comment>
<evidence type="ECO:0000256" key="1">
    <source>
        <dbReference type="ARBA" id="ARBA00022450"/>
    </source>
</evidence>
<name>A0A8J3BX31_9ACTN</name>
<protein>
    <recommendedName>
        <fullName evidence="3">Ketoreductase domain-containing protein</fullName>
    </recommendedName>
</protein>
<dbReference type="AlphaFoldDB" id="A0A8J3BX31"/>
<dbReference type="PANTHER" id="PTHR43775">
    <property type="entry name" value="FATTY ACID SYNTHASE"/>
    <property type="match status" value="1"/>
</dbReference>
<dbReference type="Pfam" id="PF08659">
    <property type="entry name" value="KR"/>
    <property type="match status" value="1"/>
</dbReference>
<organism evidence="4 5">
    <name type="scientific">Mangrovihabitans endophyticus</name>
    <dbReference type="NCBI Taxonomy" id="1751298"/>
    <lineage>
        <taxon>Bacteria</taxon>
        <taxon>Bacillati</taxon>
        <taxon>Actinomycetota</taxon>
        <taxon>Actinomycetes</taxon>
        <taxon>Micromonosporales</taxon>
        <taxon>Micromonosporaceae</taxon>
        <taxon>Mangrovihabitans</taxon>
    </lineage>
</organism>
<dbReference type="SMART" id="SM00822">
    <property type="entry name" value="PKS_KR"/>
    <property type="match status" value="1"/>
</dbReference>
<accession>A0A8J3BX31</accession>
<keyword evidence="5" id="KW-1185">Reference proteome</keyword>
<evidence type="ECO:0000313" key="4">
    <source>
        <dbReference type="EMBL" id="GGK76513.1"/>
    </source>
</evidence>
<dbReference type="GO" id="GO:0006633">
    <property type="term" value="P:fatty acid biosynthetic process"/>
    <property type="evidence" value="ECO:0007669"/>
    <property type="project" value="TreeGrafter"/>
</dbReference>
<dbReference type="InterPro" id="IPR013968">
    <property type="entry name" value="PKS_KR"/>
</dbReference>
<dbReference type="RefSeq" id="WP_189077613.1">
    <property type="nucleotide sequence ID" value="NZ_BMMX01000001.1"/>
</dbReference>
<reference evidence="4" key="2">
    <citation type="submission" date="2020-09" db="EMBL/GenBank/DDBJ databases">
        <authorList>
            <person name="Sun Q."/>
            <person name="Zhou Y."/>
        </authorList>
    </citation>
    <scope>NUCLEOTIDE SEQUENCE</scope>
    <source>
        <strain evidence="4">CGMCC 4.7299</strain>
    </source>
</reference>
<evidence type="ECO:0000256" key="2">
    <source>
        <dbReference type="ARBA" id="ARBA00022553"/>
    </source>
</evidence>
<gene>
    <name evidence="4" type="ORF">GCM10012284_08100</name>
</gene>
<dbReference type="PANTHER" id="PTHR43775:SF37">
    <property type="entry name" value="SI:DKEY-61P9.11"/>
    <property type="match status" value="1"/>
</dbReference>
<dbReference type="SUPFAM" id="SSF51735">
    <property type="entry name" value="NAD(P)-binding Rossmann-fold domains"/>
    <property type="match status" value="1"/>
</dbReference>
<reference evidence="4" key="1">
    <citation type="journal article" date="2014" name="Int. J. Syst. Evol. Microbiol.">
        <title>Complete genome sequence of Corynebacterium casei LMG S-19264T (=DSM 44701T), isolated from a smear-ripened cheese.</title>
        <authorList>
            <consortium name="US DOE Joint Genome Institute (JGI-PGF)"/>
            <person name="Walter F."/>
            <person name="Albersmeier A."/>
            <person name="Kalinowski J."/>
            <person name="Ruckert C."/>
        </authorList>
    </citation>
    <scope>NUCLEOTIDE SEQUENCE</scope>
    <source>
        <strain evidence="4">CGMCC 4.7299</strain>
    </source>
</reference>
<dbReference type="Gene3D" id="3.40.50.720">
    <property type="entry name" value="NAD(P)-binding Rossmann-like Domain"/>
    <property type="match status" value="1"/>
</dbReference>
<dbReference type="EMBL" id="BMMX01000001">
    <property type="protein sequence ID" value="GGK76513.1"/>
    <property type="molecule type" value="Genomic_DNA"/>
</dbReference>
<evidence type="ECO:0000313" key="5">
    <source>
        <dbReference type="Proteomes" id="UP000656042"/>
    </source>
</evidence>
<keyword evidence="2" id="KW-0597">Phosphoprotein</keyword>
<sequence>MIGVDALTACSVPVTAPGVGGVARRWRVRGAADGPVAIALRAMSGAGMPDAPTLDATTPWPATAVLLGTEFTARDNDLLLETIRAATRRGGRLALIHRGAGGTSLMRAACAEAPRLTGMSIELPPEPTAAAVRAAVALAGADVPGADEVIVDGAGHAVATGWRRVRLPPAPGAISGTVLITGGLGGLGLHVAEILAGRYGLHPALVDRRAPESLAPHARARLRRLLAGPAGASVRTADVTDPAAVAAALTSLPTPVTIVVHGAGVLHAGPVASCAAEDLTATQAVKVAGLRHVLDAIDRGALRHLVVFGSTVAEEPPHGLAGYALANELLRRATLRAARSLPHVSTVVAQWSIWAGAGMAHDLGVVPQARRLGWTPVALRAGLAAVQRLLALPPGPARLRLLGRDRAAARRTDDRGDCRSLPA</sequence>
<keyword evidence="1" id="KW-0596">Phosphopantetheine</keyword>
<dbReference type="InterPro" id="IPR036291">
    <property type="entry name" value="NAD(P)-bd_dom_sf"/>
</dbReference>
<dbReference type="GO" id="GO:0004312">
    <property type="term" value="F:fatty acid synthase activity"/>
    <property type="evidence" value="ECO:0007669"/>
    <property type="project" value="TreeGrafter"/>
</dbReference>
<dbReference type="InterPro" id="IPR057326">
    <property type="entry name" value="KR_dom"/>
</dbReference>
<feature type="domain" description="Ketoreductase" evidence="3">
    <location>
        <begin position="176"/>
        <end position="357"/>
    </location>
</feature>
<dbReference type="Proteomes" id="UP000656042">
    <property type="component" value="Unassembled WGS sequence"/>
</dbReference>
<dbReference type="InterPro" id="IPR050091">
    <property type="entry name" value="PKS_NRPS_Biosynth_Enz"/>
</dbReference>